<comment type="caution">
    <text evidence="1">The sequence shown here is derived from an EMBL/GenBank/DDBJ whole genome shotgun (WGS) entry which is preliminary data.</text>
</comment>
<protein>
    <submittedName>
        <fullName evidence="1">Uncharacterized protein</fullName>
    </submittedName>
</protein>
<evidence type="ECO:0000313" key="1">
    <source>
        <dbReference type="EMBL" id="KAF2884782.1"/>
    </source>
</evidence>
<name>A0A8K0CIV8_IGNLU</name>
<keyword evidence="2" id="KW-1185">Reference proteome</keyword>
<organism evidence="1 2">
    <name type="scientific">Ignelater luminosus</name>
    <name type="common">Cucubano</name>
    <name type="synonym">Pyrophorus luminosus</name>
    <dbReference type="NCBI Taxonomy" id="2038154"/>
    <lineage>
        <taxon>Eukaryota</taxon>
        <taxon>Metazoa</taxon>
        <taxon>Ecdysozoa</taxon>
        <taxon>Arthropoda</taxon>
        <taxon>Hexapoda</taxon>
        <taxon>Insecta</taxon>
        <taxon>Pterygota</taxon>
        <taxon>Neoptera</taxon>
        <taxon>Endopterygota</taxon>
        <taxon>Coleoptera</taxon>
        <taxon>Polyphaga</taxon>
        <taxon>Elateriformia</taxon>
        <taxon>Elateroidea</taxon>
        <taxon>Elateridae</taxon>
        <taxon>Agrypninae</taxon>
        <taxon>Pyrophorini</taxon>
        <taxon>Ignelater</taxon>
    </lineage>
</organism>
<proteinExistence type="predicted"/>
<gene>
    <name evidence="1" type="ORF">ILUMI_21389</name>
</gene>
<dbReference type="AlphaFoldDB" id="A0A8K0CIV8"/>
<reference evidence="1" key="1">
    <citation type="submission" date="2019-08" db="EMBL/GenBank/DDBJ databases">
        <title>The genome of the North American firefly Photinus pyralis.</title>
        <authorList>
            <consortium name="Photinus pyralis genome working group"/>
            <person name="Fallon T.R."/>
            <person name="Sander Lower S.E."/>
            <person name="Weng J.-K."/>
        </authorList>
    </citation>
    <scope>NUCLEOTIDE SEQUENCE</scope>
    <source>
        <strain evidence="1">TRF0915ILg1</strain>
        <tissue evidence="1">Whole body</tissue>
    </source>
</reference>
<dbReference type="Proteomes" id="UP000801492">
    <property type="component" value="Unassembled WGS sequence"/>
</dbReference>
<dbReference type="EMBL" id="VTPC01090131">
    <property type="protein sequence ID" value="KAF2884782.1"/>
    <property type="molecule type" value="Genomic_DNA"/>
</dbReference>
<dbReference type="OrthoDB" id="6776761at2759"/>
<evidence type="ECO:0000313" key="2">
    <source>
        <dbReference type="Proteomes" id="UP000801492"/>
    </source>
</evidence>
<sequence>MWFLHCANRNHPNLEDKAWKLRPLKRKKTKLGNFVPVDPLEVSLSEGYDGGSVATGRVSQAGQVEEEERDKKTYLAFQGWGLSRKASLLTLVKNNIARKPSGNTLWMSDRNRSRRTQQRKWTLRYGVWNIQGIRNKQQELLNRKIDITSILSETKKMGKESENTKDFMHFYSGVNKDPRAQAEQKLIEENRSTSEEYQHAKSSINEAAKEALQKRIQKVNKPYWWDLEIEENIKKESIGVYRDRLIEMDFIRRSCGRSKIEKLRNEVIKAEMNMERHIVRRRDRKATVDLVWPYVENNGYRWPRKILEWIPMKRRKGGRHVEAREMT</sequence>
<accession>A0A8K0CIV8</accession>